<dbReference type="Proteomes" id="UP000063953">
    <property type="component" value="Chromosome"/>
</dbReference>
<accession>A0A0K1XG60</accession>
<protein>
    <submittedName>
        <fullName evidence="1">Uncharacterized protein</fullName>
    </submittedName>
</protein>
<dbReference type="EMBL" id="CP012365">
    <property type="protein sequence ID" value="AKX60331.1"/>
    <property type="molecule type" value="Genomic_DNA"/>
</dbReference>
<proteinExistence type="predicted"/>
<reference evidence="1 2" key="1">
    <citation type="journal article" date="2015" name="Genome Announc.">
        <title>Genome Sequences of Oblitimonas alkaliphila gen. nov. sp. nov. (Proposed), a Novel Bacterium of the Pseudomonadaceae Family.</title>
        <authorList>
            <person name="Lauer A.C."/>
            <person name="Nicholson A.C."/>
            <person name="Humrighouse B.W."/>
            <person name="Emery B."/>
            <person name="Drobish A."/>
            <person name="Juieng P."/>
            <person name="Loparev V."/>
            <person name="McQuiston J.R."/>
        </authorList>
    </citation>
    <scope>NUCLEOTIDE SEQUENCE [LARGE SCALE GENOMIC DNA]</scope>
    <source>
        <strain evidence="1 2">E5571</strain>
    </source>
</reference>
<organism evidence="1 2">
    <name type="scientific">Thiopseudomonas alkaliphila</name>
    <dbReference type="NCBI Taxonomy" id="1697053"/>
    <lineage>
        <taxon>Bacteria</taxon>
        <taxon>Pseudomonadati</taxon>
        <taxon>Pseudomonadota</taxon>
        <taxon>Gammaproteobacteria</taxon>
        <taxon>Pseudomonadales</taxon>
        <taxon>Pseudomonadaceae</taxon>
        <taxon>Thiopseudomonas</taxon>
    </lineage>
</organism>
<evidence type="ECO:0000313" key="2">
    <source>
        <dbReference type="Proteomes" id="UP000063953"/>
    </source>
</evidence>
<dbReference type="RefSeq" id="WP_053101630.1">
    <property type="nucleotide sequence ID" value="NZ_CP012365.1"/>
</dbReference>
<name>A0A0K1XG60_9GAMM</name>
<gene>
    <name evidence="1" type="ORF">AKN88_10605</name>
</gene>
<dbReference type="AlphaFoldDB" id="A0A0K1XG60"/>
<sequence length="307" mass="34298">MRSEYDYITVNKVLPQGEGLICLLSYEVEGDPFRSLSVIKKVILSEHISQEETLYITSMTLTDITVSSTGCIWAVDILGYLHTNQADFGDRQIYIEGRVNGAASVWSCRKVVQGASVCVIGEDNDLWIATHEGELVNFDGRNIKSYKGMENPIRFKEVNGHYFLMGYNRQLMQYQKTHWQMLAFDDSTAMNIPINDLTSVKGRLVAVSNFGFILTEQADKQFTVMLRTPGTSWFGCDVLHETVYLAGGKKGAYQLVGDTLELINTEGFMVATKVVGKGVIFLLASTLSAGIMHYTALGEQRWTLVKL</sequence>
<keyword evidence="2" id="KW-1185">Reference proteome</keyword>
<evidence type="ECO:0000313" key="1">
    <source>
        <dbReference type="EMBL" id="AKX60331.1"/>
    </source>
</evidence>